<dbReference type="CDD" id="cd00075">
    <property type="entry name" value="HATPase"/>
    <property type="match status" value="1"/>
</dbReference>
<dbReference type="PANTHER" id="PTHR45453:SF1">
    <property type="entry name" value="PHOSPHATE REGULON SENSOR PROTEIN PHOR"/>
    <property type="match status" value="1"/>
</dbReference>
<evidence type="ECO:0000256" key="5">
    <source>
        <dbReference type="ARBA" id="ARBA00022679"/>
    </source>
</evidence>
<keyword evidence="11" id="KW-1185">Reference proteome</keyword>
<evidence type="ECO:0000256" key="4">
    <source>
        <dbReference type="ARBA" id="ARBA00022553"/>
    </source>
</evidence>
<protein>
    <recommendedName>
        <fullName evidence="3">histidine kinase</fullName>
        <ecNumber evidence="3">2.7.13.3</ecNumber>
    </recommendedName>
</protein>
<dbReference type="PRINTS" id="PR00344">
    <property type="entry name" value="BCTRLSENSOR"/>
</dbReference>
<dbReference type="Pfam" id="PF02518">
    <property type="entry name" value="HATPase_c"/>
    <property type="match status" value="1"/>
</dbReference>
<accession>A0A1M7NN94</accession>
<dbReference type="CDD" id="cd00082">
    <property type="entry name" value="HisKA"/>
    <property type="match status" value="1"/>
</dbReference>
<dbReference type="SUPFAM" id="SSF55874">
    <property type="entry name" value="ATPase domain of HSP90 chaperone/DNA topoisomerase II/histidine kinase"/>
    <property type="match status" value="1"/>
</dbReference>
<comment type="catalytic activity">
    <reaction evidence="1">
        <text>ATP + protein L-histidine = ADP + protein N-phospho-L-histidine.</text>
        <dbReference type="EC" id="2.7.13.3"/>
    </reaction>
</comment>
<dbReference type="GO" id="GO:0004721">
    <property type="term" value="F:phosphoprotein phosphatase activity"/>
    <property type="evidence" value="ECO:0007669"/>
    <property type="project" value="TreeGrafter"/>
</dbReference>
<feature type="transmembrane region" description="Helical" evidence="8">
    <location>
        <begin position="7"/>
        <end position="26"/>
    </location>
</feature>
<evidence type="ECO:0000313" key="11">
    <source>
        <dbReference type="Proteomes" id="UP000184038"/>
    </source>
</evidence>
<dbReference type="EC" id="2.7.13.3" evidence="3"/>
<keyword evidence="8" id="KW-0812">Transmembrane</keyword>
<evidence type="ECO:0000256" key="8">
    <source>
        <dbReference type="SAM" id="Phobius"/>
    </source>
</evidence>
<dbReference type="InterPro" id="IPR003661">
    <property type="entry name" value="HisK_dim/P_dom"/>
</dbReference>
<feature type="domain" description="Histidine kinase" evidence="9">
    <location>
        <begin position="118"/>
        <end position="331"/>
    </location>
</feature>
<dbReference type="InterPro" id="IPR036890">
    <property type="entry name" value="HATPase_C_sf"/>
</dbReference>
<name>A0A1M7NN94_9FIRM</name>
<organism evidence="10 11">
    <name type="scientific">Anaerosporobacter mobilis DSM 15930</name>
    <dbReference type="NCBI Taxonomy" id="1120996"/>
    <lineage>
        <taxon>Bacteria</taxon>
        <taxon>Bacillati</taxon>
        <taxon>Bacillota</taxon>
        <taxon>Clostridia</taxon>
        <taxon>Lachnospirales</taxon>
        <taxon>Lachnospiraceae</taxon>
        <taxon>Anaerosporobacter</taxon>
    </lineage>
</organism>
<proteinExistence type="predicted"/>
<evidence type="ECO:0000256" key="3">
    <source>
        <dbReference type="ARBA" id="ARBA00012438"/>
    </source>
</evidence>
<dbReference type="InterPro" id="IPR005467">
    <property type="entry name" value="His_kinase_dom"/>
</dbReference>
<dbReference type="AlphaFoldDB" id="A0A1M7NN94"/>
<keyword evidence="7" id="KW-0902">Two-component regulatory system</keyword>
<evidence type="ECO:0000256" key="6">
    <source>
        <dbReference type="ARBA" id="ARBA00022777"/>
    </source>
</evidence>
<dbReference type="GO" id="GO:0016036">
    <property type="term" value="P:cellular response to phosphate starvation"/>
    <property type="evidence" value="ECO:0007669"/>
    <property type="project" value="TreeGrafter"/>
</dbReference>
<dbReference type="PANTHER" id="PTHR45453">
    <property type="entry name" value="PHOSPHATE REGULON SENSOR PROTEIN PHOR"/>
    <property type="match status" value="1"/>
</dbReference>
<dbReference type="SUPFAM" id="SSF47384">
    <property type="entry name" value="Homodimeric domain of signal transducing histidine kinase"/>
    <property type="match status" value="1"/>
</dbReference>
<dbReference type="InterPro" id="IPR036097">
    <property type="entry name" value="HisK_dim/P_sf"/>
</dbReference>
<gene>
    <name evidence="10" type="ORF">SAMN02746066_04622</name>
</gene>
<comment type="subcellular location">
    <subcellularLocation>
        <location evidence="2">Membrane</location>
    </subcellularLocation>
</comment>
<keyword evidence="5" id="KW-0808">Transferase</keyword>
<dbReference type="Gene3D" id="1.10.287.130">
    <property type="match status" value="1"/>
</dbReference>
<evidence type="ECO:0000313" key="10">
    <source>
        <dbReference type="EMBL" id="SHN05246.1"/>
    </source>
</evidence>
<keyword evidence="6 10" id="KW-0418">Kinase</keyword>
<keyword evidence="8" id="KW-1133">Transmembrane helix</keyword>
<evidence type="ECO:0000256" key="2">
    <source>
        <dbReference type="ARBA" id="ARBA00004370"/>
    </source>
</evidence>
<dbReference type="EMBL" id="FRCP01000035">
    <property type="protein sequence ID" value="SHN05246.1"/>
    <property type="molecule type" value="Genomic_DNA"/>
</dbReference>
<dbReference type="InterPro" id="IPR003594">
    <property type="entry name" value="HATPase_dom"/>
</dbReference>
<dbReference type="SMART" id="SM00388">
    <property type="entry name" value="HisKA"/>
    <property type="match status" value="1"/>
</dbReference>
<dbReference type="InterPro" id="IPR050351">
    <property type="entry name" value="BphY/WalK/GraS-like"/>
</dbReference>
<dbReference type="Pfam" id="PF00512">
    <property type="entry name" value="HisKA"/>
    <property type="match status" value="1"/>
</dbReference>
<dbReference type="RefSeq" id="WP_073291941.1">
    <property type="nucleotide sequence ID" value="NZ_FRCP01000035.1"/>
</dbReference>
<dbReference type="PROSITE" id="PS50109">
    <property type="entry name" value="HIS_KIN"/>
    <property type="match status" value="1"/>
</dbReference>
<sequence length="339" mass="38864">MRYRELIQMGSFCFVITFVAAILTVIYPNYGVVFVCLLGASITLYAIAFTKVRYRKINELADYLYQIYMGDYTLDVRDYKEGELSILKSEIYKLTLRMVEQNELLLKDKTYLADALSDITHQLKTPLTSISMMADLIAADHIEDMRRLEFTKHIHTQVERMRLLVTALLKMSKLDAKAVELKQEPIVLCELIEQSREPFRIIEELKEIKVHIDGDKEASCMGDFPWLQEAISNVLKNCFEHTKVKGRIEIQYWQNAIYSQVTITDDGEGIDEEDLPHVFERFYKGKNANPDSVGIGLALAKQIITGHNGSIHIISEKGKGSKFIIKLYKVTKLSQSMSS</sequence>
<reference evidence="10 11" key="1">
    <citation type="submission" date="2016-11" db="EMBL/GenBank/DDBJ databases">
        <authorList>
            <person name="Jaros S."/>
            <person name="Januszkiewicz K."/>
            <person name="Wedrychowicz H."/>
        </authorList>
    </citation>
    <scope>NUCLEOTIDE SEQUENCE [LARGE SCALE GENOMIC DNA]</scope>
    <source>
        <strain evidence="10 11">DSM 15930</strain>
    </source>
</reference>
<dbReference type="OrthoDB" id="9806130at2"/>
<keyword evidence="8" id="KW-0472">Membrane</keyword>
<feature type="transmembrane region" description="Helical" evidence="8">
    <location>
        <begin position="32"/>
        <end position="50"/>
    </location>
</feature>
<dbReference type="SMART" id="SM00387">
    <property type="entry name" value="HATPase_c"/>
    <property type="match status" value="1"/>
</dbReference>
<dbReference type="GO" id="GO:0005886">
    <property type="term" value="C:plasma membrane"/>
    <property type="evidence" value="ECO:0007669"/>
    <property type="project" value="TreeGrafter"/>
</dbReference>
<keyword evidence="4" id="KW-0597">Phosphoprotein</keyword>
<evidence type="ECO:0000256" key="7">
    <source>
        <dbReference type="ARBA" id="ARBA00023012"/>
    </source>
</evidence>
<dbReference type="InterPro" id="IPR004358">
    <property type="entry name" value="Sig_transdc_His_kin-like_C"/>
</dbReference>
<dbReference type="GO" id="GO:0000155">
    <property type="term" value="F:phosphorelay sensor kinase activity"/>
    <property type="evidence" value="ECO:0007669"/>
    <property type="project" value="InterPro"/>
</dbReference>
<evidence type="ECO:0000259" key="9">
    <source>
        <dbReference type="PROSITE" id="PS50109"/>
    </source>
</evidence>
<evidence type="ECO:0000256" key="1">
    <source>
        <dbReference type="ARBA" id="ARBA00000085"/>
    </source>
</evidence>
<dbReference type="Gene3D" id="3.30.565.10">
    <property type="entry name" value="Histidine kinase-like ATPase, C-terminal domain"/>
    <property type="match status" value="1"/>
</dbReference>
<dbReference type="Proteomes" id="UP000184038">
    <property type="component" value="Unassembled WGS sequence"/>
</dbReference>
<dbReference type="STRING" id="1120996.SAMN02746066_04622"/>